<name>A0A0J1FKX2_9FIRM</name>
<dbReference type="Proteomes" id="UP000036356">
    <property type="component" value="Unassembled WGS sequence"/>
</dbReference>
<dbReference type="NCBIfam" id="TIGR01537">
    <property type="entry name" value="portal_HK97"/>
    <property type="match status" value="1"/>
</dbReference>
<proteinExistence type="predicted"/>
<dbReference type="Pfam" id="PF04860">
    <property type="entry name" value="Phage_portal"/>
    <property type="match status" value="1"/>
</dbReference>
<evidence type="ECO:0000313" key="3">
    <source>
        <dbReference type="Proteomes" id="UP000036356"/>
    </source>
</evidence>
<protein>
    <submittedName>
        <fullName evidence="2">Phage portal protein</fullName>
    </submittedName>
</protein>
<accession>A0A0J1FKX2</accession>
<dbReference type="RefSeq" id="WP_053006532.1">
    <property type="nucleotide sequence ID" value="NZ_LDZY01000018.1"/>
</dbReference>
<gene>
    <name evidence="2" type="ORF">DEAC_c40210</name>
</gene>
<sequence length="430" mass="47988">MGLVTKIKADIRDNSGTGLVNPAQWLRDWFSGGPPVASGVPVNEENAVKLIAVFACIRLLSESIAMLPFPLYKALKVGKEKATYHPLYSILHDIPNPECTSFQFRQIMMVNALLCERAIAEIQRDASGNVVALWPIPTKYVRPARNTRTKELVYLVSNPDGSQSELYPEQVFELPGMGFDSVNTFQPIQLAKEAIGLGLAAQEFGARFFGQGTIGSGIVEYPGKMSDKAYDRYVESMTDKYQGLKNSNRLIFLEEGLKFTQLTIPPNNAQFLETRKFQVVEIARFFNVPPHMIMDFEGATFSNIEQKSLEYVTYSLMPWLVKWEQAVFKCLLTPSERKKYFAKATVDALLRGAFQARMSGYHMMIQDGVWNADEIRELEDMNPQPDGQGQEYFINSTMQPKKLILQGGDTNANAASGAQNNNGEGGSQSS</sequence>
<feature type="region of interest" description="Disordered" evidence="1">
    <location>
        <begin position="405"/>
        <end position="430"/>
    </location>
</feature>
<dbReference type="STRING" id="476652.DEAC_c40210"/>
<reference evidence="2 3" key="1">
    <citation type="submission" date="2015-06" db="EMBL/GenBank/DDBJ databases">
        <title>Draft genome of the moderately acidophilic sulfate reducer Candidatus Desulfosporosinus acididurans strain M1.</title>
        <authorList>
            <person name="Poehlein A."/>
            <person name="Petzsch P."/>
            <person name="Johnson B.D."/>
            <person name="Schloemann M."/>
            <person name="Daniel R."/>
            <person name="Muehling M."/>
        </authorList>
    </citation>
    <scope>NUCLEOTIDE SEQUENCE [LARGE SCALE GENOMIC DNA]</scope>
    <source>
        <strain evidence="2 3">M1</strain>
    </source>
</reference>
<keyword evidence="3" id="KW-1185">Reference proteome</keyword>
<feature type="compositionally biased region" description="Low complexity" evidence="1">
    <location>
        <begin position="411"/>
        <end position="422"/>
    </location>
</feature>
<evidence type="ECO:0000256" key="1">
    <source>
        <dbReference type="SAM" id="MobiDB-lite"/>
    </source>
</evidence>
<dbReference type="EMBL" id="LDZY01000018">
    <property type="protein sequence ID" value="KLU64027.1"/>
    <property type="molecule type" value="Genomic_DNA"/>
</dbReference>
<dbReference type="Gene3D" id="1.20.1270.210">
    <property type="match status" value="1"/>
</dbReference>
<evidence type="ECO:0000313" key="2">
    <source>
        <dbReference type="EMBL" id="KLU64027.1"/>
    </source>
</evidence>
<dbReference type="AlphaFoldDB" id="A0A0J1FKX2"/>
<dbReference type="PATRIC" id="fig|476652.3.peg.4260"/>
<organism evidence="2 3">
    <name type="scientific">Desulfosporosinus acididurans</name>
    <dbReference type="NCBI Taxonomy" id="476652"/>
    <lineage>
        <taxon>Bacteria</taxon>
        <taxon>Bacillati</taxon>
        <taxon>Bacillota</taxon>
        <taxon>Clostridia</taxon>
        <taxon>Eubacteriales</taxon>
        <taxon>Desulfitobacteriaceae</taxon>
        <taxon>Desulfosporosinus</taxon>
    </lineage>
</organism>
<dbReference type="InterPro" id="IPR006944">
    <property type="entry name" value="Phage/GTA_portal"/>
</dbReference>
<comment type="caution">
    <text evidence="2">The sequence shown here is derived from an EMBL/GenBank/DDBJ whole genome shotgun (WGS) entry which is preliminary data.</text>
</comment>
<dbReference type="InterPro" id="IPR006427">
    <property type="entry name" value="Portal_HK97"/>
</dbReference>